<dbReference type="CDD" id="cd05325">
    <property type="entry name" value="carb_red_sniffer_like_SDR_c"/>
    <property type="match status" value="1"/>
</dbReference>
<dbReference type="Proteomes" id="UP001628179">
    <property type="component" value="Unassembled WGS sequence"/>
</dbReference>
<evidence type="ECO:0000256" key="1">
    <source>
        <dbReference type="ARBA" id="ARBA00006484"/>
    </source>
</evidence>
<dbReference type="InterPro" id="IPR002347">
    <property type="entry name" value="SDR_fam"/>
</dbReference>
<dbReference type="PRINTS" id="PR00081">
    <property type="entry name" value="GDHRDH"/>
</dbReference>
<dbReference type="GeneID" id="98180386"/>
<keyword evidence="3" id="KW-0560">Oxidoreductase</keyword>
<proteinExistence type="inferred from homology"/>
<evidence type="ECO:0000256" key="2">
    <source>
        <dbReference type="ARBA" id="ARBA00022857"/>
    </source>
</evidence>
<dbReference type="PANTHER" id="PTHR43544:SF7">
    <property type="entry name" value="NADB-LER2"/>
    <property type="match status" value="1"/>
</dbReference>
<evidence type="ECO:0000256" key="4">
    <source>
        <dbReference type="SAM" id="MobiDB-lite"/>
    </source>
</evidence>
<protein>
    <submittedName>
        <fullName evidence="5">Uncharacterized protein</fullName>
    </submittedName>
</protein>
<dbReference type="PANTHER" id="PTHR43544">
    <property type="entry name" value="SHORT-CHAIN DEHYDROGENASE/REDUCTASE"/>
    <property type="match status" value="1"/>
</dbReference>
<dbReference type="EMBL" id="BAAFSV010000005">
    <property type="protein sequence ID" value="GAB1319434.1"/>
    <property type="molecule type" value="Genomic_DNA"/>
</dbReference>
<dbReference type="Pfam" id="PF00106">
    <property type="entry name" value="adh_short"/>
    <property type="match status" value="1"/>
</dbReference>
<dbReference type="RefSeq" id="XP_070921164.1">
    <property type="nucleotide sequence ID" value="XM_071065063.1"/>
</dbReference>
<reference evidence="5 6" key="1">
    <citation type="submission" date="2024-09" db="EMBL/GenBank/DDBJ databases">
        <title>Itraconazole resistance in Madurella fahalii resulting from another homologue of gene encoding cytochrome P450 14-alpha sterol demethylase (CYP51).</title>
        <authorList>
            <person name="Yoshioka I."/>
            <person name="Fahal A.H."/>
            <person name="Kaneko S."/>
            <person name="Yaguchi T."/>
        </authorList>
    </citation>
    <scope>NUCLEOTIDE SEQUENCE [LARGE SCALE GENOMIC DNA]</scope>
    <source>
        <strain evidence="5 6">IFM 68171</strain>
    </source>
</reference>
<evidence type="ECO:0000313" key="5">
    <source>
        <dbReference type="EMBL" id="GAB1319434.1"/>
    </source>
</evidence>
<comment type="similarity">
    <text evidence="1">Belongs to the short-chain dehydrogenases/reductases (SDR) family.</text>
</comment>
<organism evidence="5 6">
    <name type="scientific">Madurella fahalii</name>
    <dbReference type="NCBI Taxonomy" id="1157608"/>
    <lineage>
        <taxon>Eukaryota</taxon>
        <taxon>Fungi</taxon>
        <taxon>Dikarya</taxon>
        <taxon>Ascomycota</taxon>
        <taxon>Pezizomycotina</taxon>
        <taxon>Sordariomycetes</taxon>
        <taxon>Sordariomycetidae</taxon>
        <taxon>Sordariales</taxon>
        <taxon>Sordariales incertae sedis</taxon>
        <taxon>Madurella</taxon>
    </lineage>
</organism>
<dbReference type="SUPFAM" id="SSF51735">
    <property type="entry name" value="NAD(P)-binding Rossmann-fold domains"/>
    <property type="match status" value="1"/>
</dbReference>
<dbReference type="InterPro" id="IPR036291">
    <property type="entry name" value="NAD(P)-bd_dom_sf"/>
</dbReference>
<feature type="region of interest" description="Disordered" evidence="4">
    <location>
        <begin position="136"/>
        <end position="156"/>
    </location>
</feature>
<accession>A0ABQ0GNY2</accession>
<keyword evidence="2" id="KW-0521">NADP</keyword>
<dbReference type="Gene3D" id="3.40.50.720">
    <property type="entry name" value="NAD(P)-binding Rossmann-like Domain"/>
    <property type="match status" value="1"/>
</dbReference>
<keyword evidence="6" id="KW-1185">Reference proteome</keyword>
<comment type="caution">
    <text evidence="5">The sequence shown here is derived from an EMBL/GenBank/DDBJ whole genome shotgun (WGS) entry which is preliminary data.</text>
</comment>
<evidence type="ECO:0000313" key="6">
    <source>
        <dbReference type="Proteomes" id="UP001628179"/>
    </source>
</evidence>
<gene>
    <name evidence="5" type="ORF">MFIFM68171_09644</name>
</gene>
<sequence length="276" mass="28963">MSDNTVYLVTGANRGIGLHLTTLLLARPNTTVIATSRTPSITPGTLPGPPHPTSKLVPFLLDEADPSINHASLRARLAAEHPDVTRLDVVVANAGGSSGFKDVLGTAPEEMARDFEVNALGPARLFRAVEGLLLRGEEGQGGDGGDSAGGEEGKKKMEARGKALKRFVLITSSVGSIGSLEMECLPGVGYGMSKAAANWWARRVSLEFAGKGLVVGILHPGWVKTAMGQAIADAVGFPEPPLSQEESAKGVLEQIDNLTPEKSGQFLTYNGMSLPW</sequence>
<evidence type="ECO:0000256" key="3">
    <source>
        <dbReference type="ARBA" id="ARBA00023002"/>
    </source>
</evidence>
<feature type="compositionally biased region" description="Gly residues" evidence="4">
    <location>
        <begin position="139"/>
        <end position="150"/>
    </location>
</feature>
<dbReference type="InterPro" id="IPR051468">
    <property type="entry name" value="Fungal_SecMetab_SDRs"/>
</dbReference>
<name>A0ABQ0GNY2_9PEZI</name>